<comment type="caution">
    <text evidence="2">The sequence shown here is derived from an EMBL/GenBank/DDBJ whole genome shotgun (WGS) entry which is preliminary data.</text>
</comment>
<sequence length="132" mass="15040">MKGEIMEGNNKSNSIDEYILQFPHEVQEKLKTIRKVIKDAVPEAEEKISYQMPTFALHGNLVHFAAYKKHIGFYPTSSGIVAFEHELSDYKSSKGAVQFPLEKPIPYELVSEIVKFRAAENKKKADGKLKKK</sequence>
<dbReference type="eggNOG" id="COG5646">
    <property type="taxonomic scope" value="Bacteria"/>
</dbReference>
<dbReference type="InterPro" id="IPR014922">
    <property type="entry name" value="YdhG-like"/>
</dbReference>
<dbReference type="Proteomes" id="UP000019062">
    <property type="component" value="Unassembled WGS sequence"/>
</dbReference>
<dbReference type="Gene3D" id="3.90.1150.200">
    <property type="match status" value="1"/>
</dbReference>
<proteinExistence type="predicted"/>
<evidence type="ECO:0000259" key="1">
    <source>
        <dbReference type="Pfam" id="PF08818"/>
    </source>
</evidence>
<organism evidence="2 3">
    <name type="scientific">Viridibacillus arenosi FSL R5-213</name>
    <dbReference type="NCBI Taxonomy" id="1227360"/>
    <lineage>
        <taxon>Bacteria</taxon>
        <taxon>Bacillati</taxon>
        <taxon>Bacillota</taxon>
        <taxon>Bacilli</taxon>
        <taxon>Bacillales</taxon>
        <taxon>Caryophanaceae</taxon>
        <taxon>Viridibacillus</taxon>
    </lineage>
</organism>
<evidence type="ECO:0000313" key="3">
    <source>
        <dbReference type="Proteomes" id="UP000019062"/>
    </source>
</evidence>
<name>W4EMI5_9BACL</name>
<dbReference type="EMBL" id="ASQA01000042">
    <property type="protein sequence ID" value="ETT80971.1"/>
    <property type="molecule type" value="Genomic_DNA"/>
</dbReference>
<dbReference type="AlphaFoldDB" id="W4EMI5"/>
<dbReference type="SUPFAM" id="SSF159888">
    <property type="entry name" value="YdhG-like"/>
    <property type="match status" value="1"/>
</dbReference>
<accession>W4EMI5</accession>
<dbReference type="Pfam" id="PF08818">
    <property type="entry name" value="DUF1801"/>
    <property type="match status" value="1"/>
</dbReference>
<protein>
    <recommendedName>
        <fullName evidence="1">YdhG-like domain-containing protein</fullName>
    </recommendedName>
</protein>
<evidence type="ECO:0000313" key="2">
    <source>
        <dbReference type="EMBL" id="ETT80971.1"/>
    </source>
</evidence>
<dbReference type="PATRIC" id="fig|1227360.4.peg.4004"/>
<reference evidence="2 3" key="1">
    <citation type="journal article" date="2014" name="BMC Genomics">
        <title>Genomic comparison of sporeforming bacilli isolated from milk.</title>
        <authorList>
            <person name="Moreno Switt A.I."/>
            <person name="Andrus A.D."/>
            <person name="Ranieri M.L."/>
            <person name="Orsi R.H."/>
            <person name="Ivy R."/>
            <person name="den Bakker H.C."/>
            <person name="Martin N.H."/>
            <person name="Wiedmann M."/>
            <person name="Boor K.J."/>
        </authorList>
    </citation>
    <scope>NUCLEOTIDE SEQUENCE [LARGE SCALE GENOMIC DNA]</scope>
    <source>
        <strain evidence="2 3">FSL R5-213</strain>
    </source>
</reference>
<keyword evidence="3" id="KW-1185">Reference proteome</keyword>
<feature type="domain" description="YdhG-like" evidence="1">
    <location>
        <begin position="27"/>
        <end position="117"/>
    </location>
</feature>
<gene>
    <name evidence="2" type="ORF">C176_19689</name>
</gene>